<feature type="non-terminal residue" evidence="1">
    <location>
        <position position="1"/>
    </location>
</feature>
<gene>
    <name evidence="1" type="ORF">LCGC14_2226650</name>
</gene>
<name>A0A0F9DX22_9ZZZZ</name>
<dbReference type="AlphaFoldDB" id="A0A0F9DX22"/>
<evidence type="ECO:0000313" key="1">
    <source>
        <dbReference type="EMBL" id="KKL58311.1"/>
    </source>
</evidence>
<protein>
    <submittedName>
        <fullName evidence="1">Uncharacterized protein</fullName>
    </submittedName>
</protein>
<sequence length="144" mass="16162">FVAHADALPALVAACAANPSSLDKLLELSEPYYSDLRDYVQAGLAVFDELNLRGRYDAVHEALRCTPPHEQPVFRVVDSLTQEASLRPVKAGAIIFNLKAKRIVQVMNSYREIRRSGHARIFDGCGYTETVFSYRLPREWALVP</sequence>
<dbReference type="EMBL" id="LAZR01029868">
    <property type="protein sequence ID" value="KKL58311.1"/>
    <property type="molecule type" value="Genomic_DNA"/>
</dbReference>
<proteinExistence type="predicted"/>
<reference evidence="1" key="1">
    <citation type="journal article" date="2015" name="Nature">
        <title>Complex archaea that bridge the gap between prokaryotes and eukaryotes.</title>
        <authorList>
            <person name="Spang A."/>
            <person name="Saw J.H."/>
            <person name="Jorgensen S.L."/>
            <person name="Zaremba-Niedzwiedzka K."/>
            <person name="Martijn J."/>
            <person name="Lind A.E."/>
            <person name="van Eijk R."/>
            <person name="Schleper C."/>
            <person name="Guy L."/>
            <person name="Ettema T.J."/>
        </authorList>
    </citation>
    <scope>NUCLEOTIDE SEQUENCE</scope>
</reference>
<comment type="caution">
    <text evidence="1">The sequence shown here is derived from an EMBL/GenBank/DDBJ whole genome shotgun (WGS) entry which is preliminary data.</text>
</comment>
<accession>A0A0F9DX22</accession>
<organism evidence="1">
    <name type="scientific">marine sediment metagenome</name>
    <dbReference type="NCBI Taxonomy" id="412755"/>
    <lineage>
        <taxon>unclassified sequences</taxon>
        <taxon>metagenomes</taxon>
        <taxon>ecological metagenomes</taxon>
    </lineage>
</organism>